<proteinExistence type="predicted"/>
<comment type="caution">
    <text evidence="1">The sequence shown here is derived from an EMBL/GenBank/DDBJ whole genome shotgun (WGS) entry which is preliminary data.</text>
</comment>
<organism evidence="1">
    <name type="scientific">Desulfatirhabdium butyrativorans</name>
    <dbReference type="NCBI Taxonomy" id="340467"/>
    <lineage>
        <taxon>Bacteria</taxon>
        <taxon>Pseudomonadati</taxon>
        <taxon>Thermodesulfobacteriota</taxon>
        <taxon>Desulfobacteria</taxon>
        <taxon>Desulfobacterales</taxon>
        <taxon>Desulfatirhabdiaceae</taxon>
        <taxon>Desulfatirhabdium</taxon>
    </lineage>
</organism>
<dbReference type="Pfam" id="PF02597">
    <property type="entry name" value="ThiS"/>
    <property type="match status" value="1"/>
</dbReference>
<dbReference type="CDD" id="cd17040">
    <property type="entry name" value="Ubl_MoaD_like"/>
    <property type="match status" value="1"/>
</dbReference>
<dbReference type="InterPro" id="IPR012675">
    <property type="entry name" value="Beta-grasp_dom_sf"/>
</dbReference>
<accession>A0A7C4W140</accession>
<dbReference type="AlphaFoldDB" id="A0A7C4W140"/>
<dbReference type="SUPFAM" id="SSF54285">
    <property type="entry name" value="MoaD/ThiS"/>
    <property type="match status" value="1"/>
</dbReference>
<protein>
    <submittedName>
        <fullName evidence="1">MoaD/ThiS family protein</fullName>
    </submittedName>
</protein>
<dbReference type="Gene3D" id="3.10.20.30">
    <property type="match status" value="1"/>
</dbReference>
<sequence>MQITIEFLGLTSLSKALGKSILAELTDNSSVSDMIRWLVARHGKKTSDSLLDSTGQVDDTIQVIVNDEGFLRRDLWPDRLLKNGDTVKLMLLVGGG</sequence>
<name>A0A7C4W140_9BACT</name>
<reference evidence="1" key="1">
    <citation type="journal article" date="2020" name="mSystems">
        <title>Genome- and Community-Level Interaction Insights into Carbon Utilization and Element Cycling Functions of Hydrothermarchaeota in Hydrothermal Sediment.</title>
        <authorList>
            <person name="Zhou Z."/>
            <person name="Liu Y."/>
            <person name="Xu W."/>
            <person name="Pan J."/>
            <person name="Luo Z.H."/>
            <person name="Li M."/>
        </authorList>
    </citation>
    <scope>NUCLEOTIDE SEQUENCE [LARGE SCALE GENOMIC DNA]</scope>
    <source>
        <strain evidence="1">SpSt-477</strain>
    </source>
</reference>
<dbReference type="EMBL" id="DSUH01000270">
    <property type="protein sequence ID" value="HGU33538.1"/>
    <property type="molecule type" value="Genomic_DNA"/>
</dbReference>
<gene>
    <name evidence="1" type="ORF">ENS29_11850</name>
</gene>
<dbReference type="InterPro" id="IPR016155">
    <property type="entry name" value="Mopterin_synth/thiamin_S_b"/>
</dbReference>
<dbReference type="InterPro" id="IPR003749">
    <property type="entry name" value="ThiS/MoaD-like"/>
</dbReference>
<evidence type="ECO:0000313" key="1">
    <source>
        <dbReference type="EMBL" id="HGU33538.1"/>
    </source>
</evidence>